<keyword evidence="2" id="KW-0808">Transferase</keyword>
<sequence>MIKLREKIKHGLYSTNIFVHKFPIKPKTDKNRIFLLGTPLFMNYGDQAISLAELQFLKRQFPSKEIISIPEDAVYQQLPVIKKIINSTDVIALHGGGNMNDIYPLQDEQRIAVIKEFTDNRIVLFPQSTSYDLSNSSSSFFELKENIENRNNVYLFFRDQYSMSFMKNNIQLKNIFCVPDIVLSLRVNSGMVDRQNKITTFLRRDVEKVVNENVINLVKKVNKEYNVEKSDTADTFWMEHVVTKWNHEKLVKKKLLEFQSAKLIITDRLHGMIFSIITGTPAIVFDNSNHKIKNAYESWFKDIPYIYYVEDTDNIKNVYSKIDELMNGRTQTYTMPDFSSYYAELIRALSRTS</sequence>
<feature type="domain" description="Polysaccharide pyruvyl transferase" evidence="1">
    <location>
        <begin position="43"/>
        <end position="289"/>
    </location>
</feature>
<evidence type="ECO:0000313" key="3">
    <source>
        <dbReference type="Proteomes" id="UP001200032"/>
    </source>
</evidence>
<dbReference type="Proteomes" id="UP001200032">
    <property type="component" value="Unassembled WGS sequence"/>
</dbReference>
<dbReference type="Pfam" id="PF04230">
    <property type="entry name" value="PS_pyruv_trans"/>
    <property type="match status" value="1"/>
</dbReference>
<dbReference type="GO" id="GO:0016740">
    <property type="term" value="F:transferase activity"/>
    <property type="evidence" value="ECO:0007669"/>
    <property type="project" value="UniProtKB-KW"/>
</dbReference>
<evidence type="ECO:0000259" key="1">
    <source>
        <dbReference type="Pfam" id="PF04230"/>
    </source>
</evidence>
<gene>
    <name evidence="2" type="ORF">LTY59_00335</name>
</gene>
<organism evidence="2 3">
    <name type="scientific">Limosilactobacillus balticus</name>
    <dbReference type="NCBI Taxonomy" id="2759747"/>
    <lineage>
        <taxon>Bacteria</taxon>
        <taxon>Bacillati</taxon>
        <taxon>Bacillota</taxon>
        <taxon>Bacilli</taxon>
        <taxon>Lactobacillales</taxon>
        <taxon>Lactobacillaceae</taxon>
        <taxon>Limosilactobacillus</taxon>
    </lineage>
</organism>
<comment type="caution">
    <text evidence="2">The sequence shown here is derived from an EMBL/GenBank/DDBJ whole genome shotgun (WGS) entry which is preliminary data.</text>
</comment>
<dbReference type="PANTHER" id="PTHR36836">
    <property type="entry name" value="COLANIC ACID BIOSYNTHESIS PROTEIN WCAK"/>
    <property type="match status" value="1"/>
</dbReference>
<dbReference type="InterPro" id="IPR007345">
    <property type="entry name" value="Polysacch_pyruvyl_Trfase"/>
</dbReference>
<dbReference type="RefSeq" id="WP_182588344.1">
    <property type="nucleotide sequence ID" value="NZ_JACIVH010000034.1"/>
</dbReference>
<evidence type="ECO:0000313" key="2">
    <source>
        <dbReference type="EMBL" id="MCD7137682.1"/>
    </source>
</evidence>
<dbReference type="PANTHER" id="PTHR36836:SF1">
    <property type="entry name" value="COLANIC ACID BIOSYNTHESIS PROTEIN WCAK"/>
    <property type="match status" value="1"/>
</dbReference>
<keyword evidence="3" id="KW-1185">Reference proteome</keyword>
<reference evidence="2 3" key="1">
    <citation type="submission" date="2021-12" db="EMBL/GenBank/DDBJ databases">
        <title>A phylogenomic analysis of Limosilactobacillus reuteri reveals ancient and stable evolutionary relationships with rodents and birds and zoonotic transmission to humans.</title>
        <authorList>
            <person name="Li F."/>
            <person name="Li X."/>
            <person name="Cheng C."/>
            <person name="Tollenaar S."/>
            <person name="Zhang J.S."/>
            <person name="Simpson D."/>
            <person name="Tasseva G."/>
            <person name="Perez-Munoz M.E."/>
            <person name="Frese S."/>
            <person name="Gaenzle M.G."/>
            <person name="Walter J."/>
            <person name="Zheng J."/>
        </authorList>
    </citation>
    <scope>NUCLEOTIDE SEQUENCE [LARGE SCALE GENOMIC DNA]</scope>
    <source>
        <strain evidence="2 3">WF-AF5-A</strain>
    </source>
</reference>
<dbReference type="EMBL" id="JAJPDJ010000029">
    <property type="protein sequence ID" value="MCD7137682.1"/>
    <property type="molecule type" value="Genomic_DNA"/>
</dbReference>
<protein>
    <submittedName>
        <fullName evidence="2">Polysaccharide pyruvyl transferase family protein</fullName>
    </submittedName>
</protein>
<name>A0ABS8RAQ3_9LACO</name>
<proteinExistence type="predicted"/>
<accession>A0ABS8RAQ3</accession>